<gene>
    <name evidence="1" type="ORF">SAMN05444274_10213</name>
</gene>
<sequence length="40" mass="4563">MELHQVSIKMVKSSFELEGSIIMIGHMSGKKGIVIRMFIR</sequence>
<proteinExistence type="predicted"/>
<keyword evidence="2" id="KW-1185">Reference proteome</keyword>
<evidence type="ECO:0000313" key="2">
    <source>
        <dbReference type="Proteomes" id="UP000184164"/>
    </source>
</evidence>
<protein>
    <submittedName>
        <fullName evidence="1">Uncharacterized protein</fullName>
    </submittedName>
</protein>
<evidence type="ECO:0000313" key="1">
    <source>
        <dbReference type="EMBL" id="SHE64983.1"/>
    </source>
</evidence>
<organism evidence="1 2">
    <name type="scientific">Mariniphaga anaerophila</name>
    <dbReference type="NCBI Taxonomy" id="1484053"/>
    <lineage>
        <taxon>Bacteria</taxon>
        <taxon>Pseudomonadati</taxon>
        <taxon>Bacteroidota</taxon>
        <taxon>Bacteroidia</taxon>
        <taxon>Marinilabiliales</taxon>
        <taxon>Prolixibacteraceae</taxon>
        <taxon>Mariniphaga</taxon>
    </lineage>
</organism>
<dbReference type="AlphaFoldDB" id="A0A1M4V7X5"/>
<dbReference type="Proteomes" id="UP000184164">
    <property type="component" value="Unassembled WGS sequence"/>
</dbReference>
<name>A0A1M4V7X5_9BACT</name>
<reference evidence="1 2" key="1">
    <citation type="submission" date="2016-11" db="EMBL/GenBank/DDBJ databases">
        <authorList>
            <person name="Jaros S."/>
            <person name="Januszkiewicz K."/>
            <person name="Wedrychowicz H."/>
        </authorList>
    </citation>
    <scope>NUCLEOTIDE SEQUENCE [LARGE SCALE GENOMIC DNA]</scope>
    <source>
        <strain evidence="1 2">DSM 26910</strain>
    </source>
</reference>
<dbReference type="EMBL" id="FQUM01000002">
    <property type="protein sequence ID" value="SHE64983.1"/>
    <property type="molecule type" value="Genomic_DNA"/>
</dbReference>
<accession>A0A1M4V7X5</accession>